<evidence type="ECO:0000313" key="2">
    <source>
        <dbReference type="Proteomes" id="UP000308886"/>
    </source>
</evidence>
<comment type="caution">
    <text evidence="1">The sequence shown here is derived from an EMBL/GenBank/DDBJ whole genome shotgun (WGS) entry which is preliminary data.</text>
</comment>
<sequence>MKIEEIPFDRIFPAKKELTPQEKANRDKFKKFLEYVRIRATDRYVFPPEILTVDEITVATVGNFSASVGKPKSRKTFNVSAIVAALISGKEVLHYRAKLPEGKTKVLYIDTEQSRVHCFKVLHRILRMSGLPSDCEVSSLDFLMLREFTPQQRRNIIDSALEVDDKIGFVVIDGIRDLINDINSPGESVEIINDLMRWTNMYNIHIHTVLHLNKSDDNTRGHIGTELNNKAETVMKIIKSEINPDVSEVRPMITREKEFSNFAFRINEDGLPEDIPGFSSDEEERVTFENITVSQHKEILDKVFAEGPVKGYNALVGKLREMYAETGYRRGRTSFVMWLKHLMSKGIIVKDSREYRYEQNKLTELRN</sequence>
<protein>
    <submittedName>
        <fullName evidence="1">Mobilization protein</fullName>
    </submittedName>
</protein>
<accession>A0AC61QTD1</accession>
<proteinExistence type="predicted"/>
<keyword evidence="2" id="KW-1185">Reference proteome</keyword>
<name>A0AC61QTD1_9BACT</name>
<reference evidence="1" key="1">
    <citation type="submission" date="2019-04" db="EMBL/GenBank/DDBJ databases">
        <title>Microbes associate with the intestines of laboratory mice.</title>
        <authorList>
            <person name="Navarre W."/>
            <person name="Wong E."/>
            <person name="Huang K."/>
            <person name="Tropini C."/>
            <person name="Ng K."/>
            <person name="Yu B."/>
        </authorList>
    </citation>
    <scope>NUCLEOTIDE SEQUENCE</scope>
    <source>
        <strain evidence="1">NM73_A23</strain>
    </source>
</reference>
<dbReference type="EMBL" id="SRZC01000002">
    <property type="protein sequence ID" value="TGX83926.1"/>
    <property type="molecule type" value="Genomic_DNA"/>
</dbReference>
<dbReference type="Proteomes" id="UP000308886">
    <property type="component" value="Unassembled WGS sequence"/>
</dbReference>
<evidence type="ECO:0000313" key="1">
    <source>
        <dbReference type="EMBL" id="TGX83926.1"/>
    </source>
</evidence>
<organism evidence="1 2">
    <name type="scientific">Palleniella muris</name>
    <dbReference type="NCBI Taxonomy" id="3038145"/>
    <lineage>
        <taxon>Bacteria</taxon>
        <taxon>Pseudomonadati</taxon>
        <taxon>Bacteroidota</taxon>
        <taxon>Bacteroidia</taxon>
        <taxon>Bacteroidales</taxon>
        <taxon>Prevotellaceae</taxon>
        <taxon>Palleniella</taxon>
    </lineage>
</organism>
<gene>
    <name evidence="1" type="ORF">E5358_01780</name>
</gene>